<dbReference type="Proteomes" id="UP000054560">
    <property type="component" value="Unassembled WGS sequence"/>
</dbReference>
<dbReference type="RefSeq" id="XP_014160106.1">
    <property type="nucleotide sequence ID" value="XM_014304631.1"/>
</dbReference>
<dbReference type="EMBL" id="KQ241663">
    <property type="protein sequence ID" value="KNC86204.1"/>
    <property type="molecule type" value="Genomic_DNA"/>
</dbReference>
<organism evidence="1 2">
    <name type="scientific">Sphaeroforma arctica JP610</name>
    <dbReference type="NCBI Taxonomy" id="667725"/>
    <lineage>
        <taxon>Eukaryota</taxon>
        <taxon>Ichthyosporea</taxon>
        <taxon>Ichthyophonida</taxon>
        <taxon>Sphaeroforma</taxon>
    </lineage>
</organism>
<sequence length="188" mass="21523">MDANTVDPKTIQTSLPAINAQLQRNISTRHLSLLTQRNSSTRQLCSSVEAIKTRKKAYQKHVYEPLEFSRVKYLLSVENRHMYRFVNGTPCKAIESNTVNIKTRTVADLEQLKTAAPQLLPVGNFIDVREDEDNELEVKNTIWLGFFARLQTKSDKICITKSRGYDDGFLIRRSGLKNALGRVVRSFY</sequence>
<evidence type="ECO:0000313" key="2">
    <source>
        <dbReference type="Proteomes" id="UP000054560"/>
    </source>
</evidence>
<reference evidence="1 2" key="1">
    <citation type="submission" date="2011-02" db="EMBL/GenBank/DDBJ databases">
        <title>The Genome Sequence of Sphaeroforma arctica JP610.</title>
        <authorList>
            <consortium name="The Broad Institute Genome Sequencing Platform"/>
            <person name="Russ C."/>
            <person name="Cuomo C."/>
            <person name="Young S.K."/>
            <person name="Zeng Q."/>
            <person name="Gargeya S."/>
            <person name="Alvarado L."/>
            <person name="Berlin A."/>
            <person name="Chapman S.B."/>
            <person name="Chen Z."/>
            <person name="Freedman E."/>
            <person name="Gellesch M."/>
            <person name="Goldberg J."/>
            <person name="Griggs A."/>
            <person name="Gujja S."/>
            <person name="Heilman E."/>
            <person name="Heiman D."/>
            <person name="Howarth C."/>
            <person name="Mehta T."/>
            <person name="Neiman D."/>
            <person name="Pearson M."/>
            <person name="Roberts A."/>
            <person name="Saif S."/>
            <person name="Shea T."/>
            <person name="Shenoy N."/>
            <person name="Sisk P."/>
            <person name="Stolte C."/>
            <person name="Sykes S."/>
            <person name="White J."/>
            <person name="Yandava C."/>
            <person name="Burger G."/>
            <person name="Gray M.W."/>
            <person name="Holland P.W.H."/>
            <person name="King N."/>
            <person name="Lang F.B.F."/>
            <person name="Roger A.J."/>
            <person name="Ruiz-Trillo I."/>
            <person name="Haas B."/>
            <person name="Nusbaum C."/>
            <person name="Birren B."/>
        </authorList>
    </citation>
    <scope>NUCLEOTIDE SEQUENCE [LARGE SCALE GENOMIC DNA]</scope>
    <source>
        <strain evidence="1 2">JP610</strain>
    </source>
</reference>
<evidence type="ECO:0000313" key="1">
    <source>
        <dbReference type="EMBL" id="KNC86204.1"/>
    </source>
</evidence>
<name>A0A0L0GBC4_9EUKA</name>
<gene>
    <name evidence="1" type="ORF">SARC_01641</name>
</gene>
<proteinExistence type="predicted"/>
<protein>
    <submittedName>
        <fullName evidence="1">Uncharacterized protein</fullName>
    </submittedName>
</protein>
<dbReference type="GeneID" id="25902145"/>
<accession>A0A0L0GBC4</accession>
<keyword evidence="2" id="KW-1185">Reference proteome</keyword>
<dbReference type="AlphaFoldDB" id="A0A0L0GBC4"/>